<evidence type="ECO:0000256" key="4">
    <source>
        <dbReference type="ARBA" id="ARBA00022723"/>
    </source>
</evidence>
<dbReference type="AlphaFoldDB" id="A0A9E7DBQ5"/>
<dbReference type="GO" id="GO:0046872">
    <property type="term" value="F:metal ion binding"/>
    <property type="evidence" value="ECO:0007669"/>
    <property type="project" value="UniProtKB-KW"/>
</dbReference>
<dbReference type="PANTHER" id="PTHR48085:SF5">
    <property type="entry name" value="CADMIUM_ZINC-TRANSPORTING ATPASE HMA4-RELATED"/>
    <property type="match status" value="1"/>
</dbReference>
<protein>
    <submittedName>
        <fullName evidence="10">Cadmium-translocating P-type ATPase</fullName>
    </submittedName>
</protein>
<dbReference type="GO" id="GO:0019829">
    <property type="term" value="F:ATPase-coupled monoatomic cation transmembrane transporter activity"/>
    <property type="evidence" value="ECO:0007669"/>
    <property type="project" value="InterPro"/>
</dbReference>
<keyword evidence="8" id="KW-1003">Cell membrane</keyword>
<dbReference type="InterPro" id="IPR018303">
    <property type="entry name" value="ATPase_P-typ_P_site"/>
</dbReference>
<feature type="transmembrane region" description="Helical" evidence="8">
    <location>
        <begin position="582"/>
        <end position="601"/>
    </location>
</feature>
<dbReference type="Gene3D" id="2.70.150.10">
    <property type="entry name" value="Calcium-transporting ATPase, cytoplasmic transduction domain A"/>
    <property type="match status" value="1"/>
</dbReference>
<keyword evidence="8" id="KW-0547">Nucleotide-binding</keyword>
<dbReference type="GO" id="GO:0016887">
    <property type="term" value="F:ATP hydrolysis activity"/>
    <property type="evidence" value="ECO:0007669"/>
    <property type="project" value="InterPro"/>
</dbReference>
<dbReference type="InterPro" id="IPR023298">
    <property type="entry name" value="ATPase_P-typ_TM_dom_sf"/>
</dbReference>
<keyword evidence="6 8" id="KW-1133">Transmembrane helix</keyword>
<evidence type="ECO:0000256" key="2">
    <source>
        <dbReference type="ARBA" id="ARBA00006024"/>
    </source>
</evidence>
<sequence>MSSKTKVKIARIVCSAVLLGIAYAVEHAFDLQLWQALLLYLLPYAVAGYDVVLEAWESITEGECFNEDLLMTIATVGALLIGFVPNGSPMFDEAVFVMLFFQVGEVFEHLASDNSKKSIAKLMDIRPDSATVERDGKLLTISPEEVGLGEIILVKPGDRVPVDAEIVEGSTSLDTVALTGESVPRNATVGDNIISGCVNLSGVVRARVTHLFEDSTASRIIKLVESSNQNKSKSESFIRRFSRVYTPAVVYSAIALAFLPPLLSGDFVANASTWAVRALTFLIASCPCALVVSVPLAFFGGIGAASKEGILIKGSAYIDMLSTLDTVAFDKTGTLTEGVFEVLAVHSQTIGEKDLLHLASHVEMHSTHPIAAALRAAYPSEDDDCVITDIKEIAGQGICANVNGKSVAVGNSALMESVGASWKACENHGTIIHVAVDGTYMGHIVISDRERADAPAAIASLKNVGVSKVVMLTGDKRDVAEEIAAQMGITEVRAELLPQDKVSAVEGLLAQKTAGKSLAFVGDGINDAPVLARADVGVAMGGLGSDAAIEAADVVLMDDKLSKLSKAVKIARHTLGIAKQNIVFAIGVKVAVLILAAFGLAPMWLAVFGDIGVMVLAVLNSTRALNIKSIK</sequence>
<feature type="transmembrane region" description="Helical" evidence="8">
    <location>
        <begin position="607"/>
        <end position="625"/>
    </location>
</feature>
<dbReference type="Gene3D" id="3.40.50.1000">
    <property type="entry name" value="HAD superfamily/HAD-like"/>
    <property type="match status" value="1"/>
</dbReference>
<feature type="transmembrane region" description="Helical" evidence="8">
    <location>
        <begin position="68"/>
        <end position="88"/>
    </location>
</feature>
<dbReference type="GO" id="GO:0005524">
    <property type="term" value="F:ATP binding"/>
    <property type="evidence" value="ECO:0007669"/>
    <property type="project" value="UniProtKB-UniRule"/>
</dbReference>
<dbReference type="SUPFAM" id="SSF81653">
    <property type="entry name" value="Calcium ATPase, transduction domain A"/>
    <property type="match status" value="1"/>
</dbReference>
<organism evidence="10 11">
    <name type="scientific">Lancefieldella parvula</name>
    <dbReference type="NCBI Taxonomy" id="1382"/>
    <lineage>
        <taxon>Bacteria</taxon>
        <taxon>Bacillati</taxon>
        <taxon>Actinomycetota</taxon>
        <taxon>Coriobacteriia</taxon>
        <taxon>Coriobacteriales</taxon>
        <taxon>Atopobiaceae</taxon>
        <taxon>Lancefieldella</taxon>
    </lineage>
</organism>
<dbReference type="SFLD" id="SFLDS00003">
    <property type="entry name" value="Haloacid_Dehalogenase"/>
    <property type="match status" value="1"/>
</dbReference>
<dbReference type="InterPro" id="IPR051014">
    <property type="entry name" value="Cation_Transport_ATPase_IB"/>
</dbReference>
<dbReference type="SFLD" id="SFLDF00027">
    <property type="entry name" value="p-type_atpase"/>
    <property type="match status" value="1"/>
</dbReference>
<evidence type="ECO:0000313" key="10">
    <source>
        <dbReference type="EMBL" id="UQF78474.1"/>
    </source>
</evidence>
<evidence type="ECO:0000256" key="5">
    <source>
        <dbReference type="ARBA" id="ARBA00022967"/>
    </source>
</evidence>
<dbReference type="NCBIfam" id="TIGR01525">
    <property type="entry name" value="ATPase-IB_hvy"/>
    <property type="match status" value="1"/>
</dbReference>
<evidence type="ECO:0000256" key="1">
    <source>
        <dbReference type="ARBA" id="ARBA00004651"/>
    </source>
</evidence>
<comment type="subcellular location">
    <subcellularLocation>
        <location evidence="1">Cell membrane</location>
        <topology evidence="1">Multi-pass membrane protein</topology>
    </subcellularLocation>
</comment>
<dbReference type="SUPFAM" id="SSF56784">
    <property type="entry name" value="HAD-like"/>
    <property type="match status" value="1"/>
</dbReference>
<dbReference type="EMBL" id="CP097092">
    <property type="protein sequence ID" value="UQF78474.1"/>
    <property type="molecule type" value="Genomic_DNA"/>
</dbReference>
<evidence type="ECO:0000256" key="6">
    <source>
        <dbReference type="ARBA" id="ARBA00022989"/>
    </source>
</evidence>
<evidence type="ECO:0000256" key="3">
    <source>
        <dbReference type="ARBA" id="ARBA00022692"/>
    </source>
</evidence>
<feature type="transmembrane region" description="Helical" evidence="8">
    <location>
        <begin position="244"/>
        <end position="263"/>
    </location>
</feature>
<dbReference type="InterPro" id="IPR023214">
    <property type="entry name" value="HAD_sf"/>
</dbReference>
<dbReference type="SFLD" id="SFLDG00002">
    <property type="entry name" value="C1.7:_P-type_atpase_like"/>
    <property type="match status" value="1"/>
</dbReference>
<dbReference type="InterPro" id="IPR008250">
    <property type="entry name" value="ATPase_P-typ_transduc_dom_A_sf"/>
</dbReference>
<gene>
    <name evidence="10" type="primary">cadA</name>
    <name evidence="10" type="ORF">M3I19_01895</name>
</gene>
<dbReference type="InterPro" id="IPR027256">
    <property type="entry name" value="P-typ_ATPase_IB"/>
</dbReference>
<dbReference type="Pfam" id="PF00122">
    <property type="entry name" value="E1-E2_ATPase"/>
    <property type="match status" value="1"/>
</dbReference>
<dbReference type="PRINTS" id="PR00119">
    <property type="entry name" value="CATATPASE"/>
</dbReference>
<dbReference type="GO" id="GO:0015086">
    <property type="term" value="F:cadmium ion transmembrane transporter activity"/>
    <property type="evidence" value="ECO:0007669"/>
    <property type="project" value="TreeGrafter"/>
</dbReference>
<accession>A0A9E7DBQ5</accession>
<dbReference type="Proteomes" id="UP000831562">
    <property type="component" value="Chromosome"/>
</dbReference>
<dbReference type="InterPro" id="IPR059000">
    <property type="entry name" value="ATPase_P-type_domA"/>
</dbReference>
<reference evidence="10" key="1">
    <citation type="submission" date="2022-05" db="EMBL/GenBank/DDBJ databases">
        <title>Using nanopore sequencing to obtain complete genomes from saliva samples.</title>
        <authorList>
            <person name="Baker J.L."/>
        </authorList>
    </citation>
    <scope>NUCLEOTIDE SEQUENCE</scope>
    <source>
        <strain evidence="10">JCVI-JB-Lp32</strain>
    </source>
</reference>
<keyword evidence="4 8" id="KW-0479">Metal-binding</keyword>
<dbReference type="InterPro" id="IPR001757">
    <property type="entry name" value="P_typ_ATPase"/>
</dbReference>
<dbReference type="PROSITE" id="PS00154">
    <property type="entry name" value="ATPASE_E1_E2"/>
    <property type="match status" value="1"/>
</dbReference>
<proteinExistence type="inferred from homology"/>
<keyword evidence="5" id="KW-1278">Translocase</keyword>
<evidence type="ECO:0000256" key="8">
    <source>
        <dbReference type="RuleBase" id="RU362081"/>
    </source>
</evidence>
<dbReference type="PANTHER" id="PTHR48085">
    <property type="entry name" value="CADMIUM/ZINC-TRANSPORTING ATPASE HMA2-RELATED"/>
    <property type="match status" value="1"/>
</dbReference>
<comment type="similarity">
    <text evidence="2 8">Belongs to the cation transport ATPase (P-type) (TC 3.A.3) family. Type IB subfamily.</text>
</comment>
<keyword evidence="7 8" id="KW-0472">Membrane</keyword>
<dbReference type="SUPFAM" id="SSF81665">
    <property type="entry name" value="Calcium ATPase, transmembrane domain M"/>
    <property type="match status" value="1"/>
</dbReference>
<name>A0A9E7DBQ5_9ACTN</name>
<dbReference type="Gene3D" id="3.40.1110.10">
    <property type="entry name" value="Calcium-transporting ATPase, cytoplasmic domain N"/>
    <property type="match status" value="1"/>
</dbReference>
<dbReference type="NCBIfam" id="TIGR01494">
    <property type="entry name" value="ATPase_P-type"/>
    <property type="match status" value="1"/>
</dbReference>
<feature type="transmembrane region" description="Helical" evidence="8">
    <location>
        <begin position="275"/>
        <end position="299"/>
    </location>
</feature>
<dbReference type="GO" id="GO:0005886">
    <property type="term" value="C:plasma membrane"/>
    <property type="evidence" value="ECO:0007669"/>
    <property type="project" value="UniProtKB-SubCell"/>
</dbReference>
<evidence type="ECO:0000256" key="7">
    <source>
        <dbReference type="ARBA" id="ARBA00023136"/>
    </source>
</evidence>
<evidence type="ECO:0000259" key="9">
    <source>
        <dbReference type="Pfam" id="PF00122"/>
    </source>
</evidence>
<keyword evidence="3 8" id="KW-0812">Transmembrane</keyword>
<dbReference type="Pfam" id="PF00702">
    <property type="entry name" value="Hydrolase"/>
    <property type="match status" value="1"/>
</dbReference>
<feature type="domain" description="P-type ATPase A" evidence="9">
    <location>
        <begin position="126"/>
        <end position="225"/>
    </location>
</feature>
<evidence type="ECO:0000313" key="11">
    <source>
        <dbReference type="Proteomes" id="UP000831562"/>
    </source>
</evidence>
<dbReference type="NCBIfam" id="TIGR01512">
    <property type="entry name" value="ATPase-IB2_Cd"/>
    <property type="match status" value="1"/>
</dbReference>
<dbReference type="InterPro" id="IPR036412">
    <property type="entry name" value="HAD-like_sf"/>
</dbReference>
<dbReference type="InterPro" id="IPR023299">
    <property type="entry name" value="ATPase_P-typ_cyto_dom_N"/>
</dbReference>
<keyword evidence="8" id="KW-0067">ATP-binding</keyword>
<dbReference type="InterPro" id="IPR044492">
    <property type="entry name" value="P_typ_ATPase_HD_dom"/>
</dbReference>